<dbReference type="Gene3D" id="3.30.420.10">
    <property type="entry name" value="Ribonuclease H-like superfamily/Ribonuclease H"/>
    <property type="match status" value="1"/>
</dbReference>
<dbReference type="PANTHER" id="PTHR13620">
    <property type="entry name" value="3-5 EXONUCLEASE"/>
    <property type="match status" value="1"/>
</dbReference>
<dbReference type="AlphaFoldDB" id="A0A4R2EI34"/>
<dbReference type="SMART" id="SM00474">
    <property type="entry name" value="35EXOc"/>
    <property type="match status" value="1"/>
</dbReference>
<accession>A0A4R2EI34</accession>
<comment type="caution">
    <text evidence="9">The sequence shown here is derived from an EMBL/GenBank/DDBJ whole genome shotgun (WGS) entry which is preliminary data.</text>
</comment>
<dbReference type="OrthoDB" id="9793333at2"/>
<proteinExistence type="predicted"/>
<keyword evidence="1" id="KW-0540">Nuclease</keyword>
<evidence type="ECO:0000313" key="10">
    <source>
        <dbReference type="Proteomes" id="UP000294830"/>
    </source>
</evidence>
<dbReference type="SUPFAM" id="SSF53098">
    <property type="entry name" value="Ribonuclease H-like"/>
    <property type="match status" value="1"/>
</dbReference>
<evidence type="ECO:0000256" key="5">
    <source>
        <dbReference type="ARBA" id="ARBA00022842"/>
    </source>
</evidence>
<dbReference type="GO" id="GO:0008408">
    <property type="term" value="F:3'-5' exonuclease activity"/>
    <property type="evidence" value="ECO:0007669"/>
    <property type="project" value="InterPro"/>
</dbReference>
<dbReference type="RefSeq" id="WP_131839441.1">
    <property type="nucleotide sequence ID" value="NZ_SLWB01000008.1"/>
</dbReference>
<evidence type="ECO:0000256" key="2">
    <source>
        <dbReference type="ARBA" id="ARBA00022723"/>
    </source>
</evidence>
<dbReference type="EMBL" id="SLWB01000008">
    <property type="protein sequence ID" value="TCN66752.1"/>
    <property type="molecule type" value="Genomic_DNA"/>
</dbReference>
<dbReference type="InterPro" id="IPR012337">
    <property type="entry name" value="RNaseH-like_sf"/>
</dbReference>
<dbReference type="CDD" id="cd06141">
    <property type="entry name" value="WRN_exo"/>
    <property type="match status" value="1"/>
</dbReference>
<keyword evidence="5" id="KW-0460">Magnesium</keyword>
<organism evidence="9 10">
    <name type="scientific">Acetobacteroides hydrogenigenes</name>
    <dbReference type="NCBI Taxonomy" id="979970"/>
    <lineage>
        <taxon>Bacteria</taxon>
        <taxon>Pseudomonadati</taxon>
        <taxon>Bacteroidota</taxon>
        <taxon>Bacteroidia</taxon>
        <taxon>Bacteroidales</taxon>
        <taxon>Rikenellaceae</taxon>
        <taxon>Acetobacteroides</taxon>
    </lineage>
</organism>
<evidence type="ECO:0000256" key="7">
    <source>
        <dbReference type="ARBA" id="ARBA00042761"/>
    </source>
</evidence>
<evidence type="ECO:0000313" key="9">
    <source>
        <dbReference type="EMBL" id="TCN66752.1"/>
    </source>
</evidence>
<dbReference type="PANTHER" id="PTHR13620:SF109">
    <property type="entry name" value="3'-5' EXONUCLEASE"/>
    <property type="match status" value="1"/>
</dbReference>
<evidence type="ECO:0000256" key="3">
    <source>
        <dbReference type="ARBA" id="ARBA00022801"/>
    </source>
</evidence>
<dbReference type="InterPro" id="IPR002562">
    <property type="entry name" value="3'-5'_exonuclease_dom"/>
</dbReference>
<feature type="domain" description="3'-5' exonuclease" evidence="8">
    <location>
        <begin position="23"/>
        <end position="192"/>
    </location>
</feature>
<evidence type="ECO:0000259" key="8">
    <source>
        <dbReference type="SMART" id="SM00474"/>
    </source>
</evidence>
<reference evidence="9 10" key="1">
    <citation type="submission" date="2019-03" db="EMBL/GenBank/DDBJ databases">
        <title>Genomic Encyclopedia of Archaeal and Bacterial Type Strains, Phase II (KMG-II): from individual species to whole genera.</title>
        <authorList>
            <person name="Goeker M."/>
        </authorList>
    </citation>
    <scope>NUCLEOTIDE SEQUENCE [LARGE SCALE GENOMIC DNA]</scope>
    <source>
        <strain evidence="9 10">RL-C</strain>
    </source>
</reference>
<evidence type="ECO:0000256" key="6">
    <source>
        <dbReference type="ARBA" id="ARBA00040531"/>
    </source>
</evidence>
<keyword evidence="4 9" id="KW-0269">Exonuclease</keyword>
<evidence type="ECO:0000256" key="1">
    <source>
        <dbReference type="ARBA" id="ARBA00022722"/>
    </source>
</evidence>
<sequence length="196" mass="21870">MYSASISKEELNELPIRAFEGTIHVVDSPDKVADAVAYLANAKLLGCDTETRPNFKKGQRNRVALLQLSDGKQCFLFRLNMIGLPVEVASILQRTDIKKVGAAIRDDITALQKLTPFIPNGFVDIQKMMDAYGIEAKSLKKMSAIVLNFRISKSQQLSNWESPVLTHAQQLYAATDAWVSREIYLKLIEDIKGISL</sequence>
<name>A0A4R2EI34_9BACT</name>
<gene>
    <name evidence="9" type="ORF">CLV25_10891</name>
</gene>
<evidence type="ECO:0000256" key="4">
    <source>
        <dbReference type="ARBA" id="ARBA00022839"/>
    </source>
</evidence>
<dbReference type="Proteomes" id="UP000294830">
    <property type="component" value="Unassembled WGS sequence"/>
</dbReference>
<keyword evidence="2" id="KW-0479">Metal-binding</keyword>
<dbReference type="InterPro" id="IPR051132">
    <property type="entry name" value="3-5_Exonuclease_domain"/>
</dbReference>
<dbReference type="GO" id="GO:0046872">
    <property type="term" value="F:metal ion binding"/>
    <property type="evidence" value="ECO:0007669"/>
    <property type="project" value="UniProtKB-KW"/>
</dbReference>
<dbReference type="InterPro" id="IPR036397">
    <property type="entry name" value="RNaseH_sf"/>
</dbReference>
<dbReference type="Pfam" id="PF01612">
    <property type="entry name" value="DNA_pol_A_exo1"/>
    <property type="match status" value="1"/>
</dbReference>
<dbReference type="GO" id="GO:0003676">
    <property type="term" value="F:nucleic acid binding"/>
    <property type="evidence" value="ECO:0007669"/>
    <property type="project" value="InterPro"/>
</dbReference>
<dbReference type="GO" id="GO:0006139">
    <property type="term" value="P:nucleobase-containing compound metabolic process"/>
    <property type="evidence" value="ECO:0007669"/>
    <property type="project" value="InterPro"/>
</dbReference>
<keyword evidence="3" id="KW-0378">Hydrolase</keyword>
<protein>
    <recommendedName>
        <fullName evidence="6">3'-5' exonuclease</fullName>
    </recommendedName>
    <alternativeName>
        <fullName evidence="7">Werner Syndrome-like exonuclease</fullName>
    </alternativeName>
</protein>
<keyword evidence="10" id="KW-1185">Reference proteome</keyword>